<keyword evidence="2" id="KW-1185">Reference proteome</keyword>
<evidence type="ECO:0000313" key="2">
    <source>
        <dbReference type="Proteomes" id="UP000297475"/>
    </source>
</evidence>
<proteinExistence type="predicted"/>
<name>A0A4Z0W200_9GAMM</name>
<organism evidence="1 2">
    <name type="scientific">Natronospirillum operosum</name>
    <dbReference type="NCBI Taxonomy" id="2759953"/>
    <lineage>
        <taxon>Bacteria</taxon>
        <taxon>Pseudomonadati</taxon>
        <taxon>Pseudomonadota</taxon>
        <taxon>Gammaproteobacteria</taxon>
        <taxon>Oceanospirillales</taxon>
        <taxon>Natronospirillaceae</taxon>
        <taxon>Natronospirillum</taxon>
    </lineage>
</organism>
<dbReference type="EMBL" id="SRMF01000012">
    <property type="protein sequence ID" value="TGG90663.1"/>
    <property type="molecule type" value="Genomic_DNA"/>
</dbReference>
<dbReference type="Proteomes" id="UP000297475">
    <property type="component" value="Unassembled WGS sequence"/>
</dbReference>
<protein>
    <submittedName>
        <fullName evidence="1">Tetratricopeptide repeat protein</fullName>
    </submittedName>
</protein>
<accession>A0A4Z0W200</accession>
<sequence>MAVRRCCCHAARMLWRTLISGLIVLLTLPALGWQQELQAVRELSDRGQYVTARQQLQTLREEHPDVGVLQLELAVVHLALSDFTAARAAVEAVLDRTDLPEAVRVNAQMLALSIEQQADRFQTRQRRLRADVLIGAEAGPDWYWVGLDVDASQRRRYRPLGLLGYPVRLLSQFSLEVGSRAYVDDFSAPFHYLEGRAGGWVSWRALSLGPAVGWRLTADSHGPVLVLDSEVALTDGLALSADSRWVGWQDDGGATARAAAGVLWRPAPAWESRLQRGWSVPGYELDTRADWRLTASWQPGSRPLGIEHLEAGIWWPDDDQWYPPSLNTDLRWRAGSSRLRLLSGLRLPLDGTTPGGQLGLRWQY</sequence>
<gene>
    <name evidence="1" type="ORF">E4656_18245</name>
</gene>
<reference evidence="1 2" key="1">
    <citation type="submission" date="2019-04" db="EMBL/GenBank/DDBJ databases">
        <title>Natronospirillum operosus gen. nov., sp. nov., a haloalkaliphilic satellite isolated from decaying biomass of laboratory culture of cyanobacterium Geitlerinema sp. and proposal of Natronospirillaceae fam. nov. and Saccharospirillaceae fam. nov.</title>
        <authorList>
            <person name="Kevbrin V."/>
            <person name="Boltyanskaya Y."/>
            <person name="Koziaeva V."/>
            <person name="Grouzdev D.S."/>
            <person name="Park M."/>
            <person name="Cho J."/>
        </authorList>
    </citation>
    <scope>NUCLEOTIDE SEQUENCE [LARGE SCALE GENOMIC DNA]</scope>
    <source>
        <strain evidence="1 2">G-116</strain>
    </source>
</reference>
<evidence type="ECO:0000313" key="1">
    <source>
        <dbReference type="EMBL" id="TGG90663.1"/>
    </source>
</evidence>
<comment type="caution">
    <text evidence="1">The sequence shown here is derived from an EMBL/GenBank/DDBJ whole genome shotgun (WGS) entry which is preliminary data.</text>
</comment>
<dbReference type="AlphaFoldDB" id="A0A4Z0W200"/>